<dbReference type="Proteomes" id="UP000759131">
    <property type="component" value="Unassembled WGS sequence"/>
</dbReference>
<dbReference type="EMBL" id="OC857672">
    <property type="protein sequence ID" value="CAD7625481.1"/>
    <property type="molecule type" value="Genomic_DNA"/>
</dbReference>
<protein>
    <submittedName>
        <fullName evidence="1">Uncharacterized protein</fullName>
    </submittedName>
</protein>
<dbReference type="PANTHER" id="PTHR21261">
    <property type="entry name" value="BEAT PROTEIN"/>
    <property type="match status" value="1"/>
</dbReference>
<dbReference type="OrthoDB" id="6343941at2759"/>
<proteinExistence type="predicted"/>
<sequence length="261" mass="29574">MLWLNLSCRSGDGRPLPQLSWYINDNTASNDQLMLYPPKTNVDGLQSARLGLVFRATPNYFHRGVLRLRCTATLALVYEFEAVEYVVSGTVKNKTNIGQQFANSKDWSLQSDNRERPVIKGVKPKYNVNDVLNVNCTSAAHDCQLKWLVNDDQANASQLIRYSSETSAHSGPNELVLGLTFVMEVHHFQMQELKLKCVAQFHRTIADFQEHIVIRTMNQEVIEAQSNVGSHSTANNEKYCGLIYILATIVLFSMQNIYLED</sequence>
<organism evidence="1">
    <name type="scientific">Medioppia subpectinata</name>
    <dbReference type="NCBI Taxonomy" id="1979941"/>
    <lineage>
        <taxon>Eukaryota</taxon>
        <taxon>Metazoa</taxon>
        <taxon>Ecdysozoa</taxon>
        <taxon>Arthropoda</taxon>
        <taxon>Chelicerata</taxon>
        <taxon>Arachnida</taxon>
        <taxon>Acari</taxon>
        <taxon>Acariformes</taxon>
        <taxon>Sarcoptiformes</taxon>
        <taxon>Oribatida</taxon>
        <taxon>Brachypylina</taxon>
        <taxon>Oppioidea</taxon>
        <taxon>Oppiidae</taxon>
        <taxon>Medioppia</taxon>
    </lineage>
</organism>
<evidence type="ECO:0000313" key="1">
    <source>
        <dbReference type="EMBL" id="CAD7625481.1"/>
    </source>
</evidence>
<name>A0A7R9PYZ2_9ACAR</name>
<dbReference type="AlphaFoldDB" id="A0A7R9PYZ2"/>
<dbReference type="EMBL" id="CAJPIZ010003097">
    <property type="protein sequence ID" value="CAG2105911.1"/>
    <property type="molecule type" value="Genomic_DNA"/>
</dbReference>
<evidence type="ECO:0000313" key="2">
    <source>
        <dbReference type="Proteomes" id="UP000759131"/>
    </source>
</evidence>
<accession>A0A7R9PYZ2</accession>
<dbReference type="PANTHER" id="PTHR21261:SF15">
    <property type="entry name" value="BEATEN PATH IIIA, ISOFORM D-RELATED"/>
    <property type="match status" value="1"/>
</dbReference>
<keyword evidence="2" id="KW-1185">Reference proteome</keyword>
<reference evidence="1" key="1">
    <citation type="submission" date="2020-11" db="EMBL/GenBank/DDBJ databases">
        <authorList>
            <person name="Tran Van P."/>
        </authorList>
    </citation>
    <scope>NUCLEOTIDE SEQUENCE</scope>
</reference>
<gene>
    <name evidence="1" type="ORF">OSB1V03_LOCUS5915</name>
</gene>